<proteinExistence type="predicted"/>
<accession>A0A2G2XW41</accession>
<reference evidence="1 2" key="1">
    <citation type="journal article" date="2014" name="Nat. Genet.">
        <title>Genome sequence of the hot pepper provides insights into the evolution of pungency in Capsicum species.</title>
        <authorList>
            <person name="Kim S."/>
            <person name="Park M."/>
            <person name="Yeom S.I."/>
            <person name="Kim Y.M."/>
            <person name="Lee J.M."/>
            <person name="Lee H.A."/>
            <person name="Seo E."/>
            <person name="Choi J."/>
            <person name="Cheong K."/>
            <person name="Kim K.T."/>
            <person name="Jung K."/>
            <person name="Lee G.W."/>
            <person name="Oh S.K."/>
            <person name="Bae C."/>
            <person name="Kim S.B."/>
            <person name="Lee H.Y."/>
            <person name="Kim S.Y."/>
            <person name="Kim M.S."/>
            <person name="Kang B.C."/>
            <person name="Jo Y.D."/>
            <person name="Yang H.B."/>
            <person name="Jeong H.J."/>
            <person name="Kang W.H."/>
            <person name="Kwon J.K."/>
            <person name="Shin C."/>
            <person name="Lim J.Y."/>
            <person name="Park J.H."/>
            <person name="Huh J.H."/>
            <person name="Kim J.S."/>
            <person name="Kim B.D."/>
            <person name="Cohen O."/>
            <person name="Paran I."/>
            <person name="Suh M.C."/>
            <person name="Lee S.B."/>
            <person name="Kim Y.K."/>
            <person name="Shin Y."/>
            <person name="Noh S.J."/>
            <person name="Park J."/>
            <person name="Seo Y.S."/>
            <person name="Kwon S.Y."/>
            <person name="Kim H.A."/>
            <person name="Park J.M."/>
            <person name="Kim H.J."/>
            <person name="Choi S.B."/>
            <person name="Bosland P.W."/>
            <person name="Reeves G."/>
            <person name="Jo S.H."/>
            <person name="Lee B.W."/>
            <person name="Cho H.T."/>
            <person name="Choi H.S."/>
            <person name="Lee M.S."/>
            <person name="Yu Y."/>
            <person name="Do Choi Y."/>
            <person name="Park B.S."/>
            <person name="van Deynze A."/>
            <person name="Ashrafi H."/>
            <person name="Hill T."/>
            <person name="Kim W.T."/>
            <person name="Pai H.S."/>
            <person name="Ahn H.K."/>
            <person name="Yeam I."/>
            <person name="Giovannoni J.J."/>
            <person name="Rose J.K."/>
            <person name="Sorensen I."/>
            <person name="Lee S.J."/>
            <person name="Kim R.W."/>
            <person name="Choi I.Y."/>
            <person name="Choi B.S."/>
            <person name="Lim J.S."/>
            <person name="Lee Y.H."/>
            <person name="Choi D."/>
        </authorList>
    </citation>
    <scope>NUCLEOTIDE SEQUENCE [LARGE SCALE GENOMIC DNA]</scope>
    <source>
        <strain evidence="2">cv. CM334</strain>
    </source>
</reference>
<organism evidence="1 2">
    <name type="scientific">Capsicum annuum</name>
    <name type="common">Capsicum pepper</name>
    <dbReference type="NCBI Taxonomy" id="4072"/>
    <lineage>
        <taxon>Eukaryota</taxon>
        <taxon>Viridiplantae</taxon>
        <taxon>Streptophyta</taxon>
        <taxon>Embryophyta</taxon>
        <taxon>Tracheophyta</taxon>
        <taxon>Spermatophyta</taxon>
        <taxon>Magnoliopsida</taxon>
        <taxon>eudicotyledons</taxon>
        <taxon>Gunneridae</taxon>
        <taxon>Pentapetalae</taxon>
        <taxon>asterids</taxon>
        <taxon>lamiids</taxon>
        <taxon>Solanales</taxon>
        <taxon>Solanaceae</taxon>
        <taxon>Solanoideae</taxon>
        <taxon>Capsiceae</taxon>
        <taxon>Capsicum</taxon>
    </lineage>
</organism>
<dbReference type="EMBL" id="AYRZ02000125">
    <property type="protein sequence ID" value="PHT61692.1"/>
    <property type="molecule type" value="Genomic_DNA"/>
</dbReference>
<protein>
    <recommendedName>
        <fullName evidence="3">CCHC-type domain-containing protein</fullName>
    </recommendedName>
</protein>
<evidence type="ECO:0008006" key="3">
    <source>
        <dbReference type="Google" id="ProtNLM"/>
    </source>
</evidence>
<dbReference type="InterPro" id="IPR036875">
    <property type="entry name" value="Znf_CCHC_sf"/>
</dbReference>
<reference evidence="1 2" key="2">
    <citation type="journal article" date="2017" name="Genome Biol.">
        <title>New reference genome sequences of hot pepper reveal the massive evolution of plant disease-resistance genes by retroduplication.</title>
        <authorList>
            <person name="Kim S."/>
            <person name="Park J."/>
            <person name="Yeom S.I."/>
            <person name="Kim Y.M."/>
            <person name="Seo E."/>
            <person name="Kim K.T."/>
            <person name="Kim M.S."/>
            <person name="Lee J.M."/>
            <person name="Cheong K."/>
            <person name="Shin H.S."/>
            <person name="Kim S.B."/>
            <person name="Han K."/>
            <person name="Lee J."/>
            <person name="Park M."/>
            <person name="Lee H.A."/>
            <person name="Lee H.Y."/>
            <person name="Lee Y."/>
            <person name="Oh S."/>
            <person name="Lee J.H."/>
            <person name="Choi E."/>
            <person name="Choi E."/>
            <person name="Lee S.E."/>
            <person name="Jeon J."/>
            <person name="Kim H."/>
            <person name="Choi G."/>
            <person name="Song H."/>
            <person name="Lee J."/>
            <person name="Lee S.C."/>
            <person name="Kwon J.K."/>
            <person name="Lee H.Y."/>
            <person name="Koo N."/>
            <person name="Hong Y."/>
            <person name="Kim R.W."/>
            <person name="Kang W.H."/>
            <person name="Huh J.H."/>
            <person name="Kang B.C."/>
            <person name="Yang T.J."/>
            <person name="Lee Y.H."/>
            <person name="Bennetzen J.L."/>
            <person name="Choi D."/>
        </authorList>
    </citation>
    <scope>NUCLEOTIDE SEQUENCE [LARGE SCALE GENOMIC DNA]</scope>
    <source>
        <strain evidence="2">cv. CM334</strain>
    </source>
</reference>
<gene>
    <name evidence="1" type="ORF">T459_34457</name>
</gene>
<evidence type="ECO:0000313" key="1">
    <source>
        <dbReference type="EMBL" id="PHT61692.1"/>
    </source>
</evidence>
<dbReference type="AlphaFoldDB" id="A0A2G2XW41"/>
<keyword evidence="2" id="KW-1185">Reference proteome</keyword>
<dbReference type="GO" id="GO:0003676">
    <property type="term" value="F:nucleic acid binding"/>
    <property type="evidence" value="ECO:0007669"/>
    <property type="project" value="InterPro"/>
</dbReference>
<dbReference type="Gramene" id="PHT61692">
    <property type="protein sequence ID" value="PHT61692"/>
    <property type="gene ID" value="T459_34457"/>
</dbReference>
<dbReference type="SUPFAM" id="SSF57756">
    <property type="entry name" value="Retrovirus zinc finger-like domains"/>
    <property type="match status" value="1"/>
</dbReference>
<evidence type="ECO:0000313" key="2">
    <source>
        <dbReference type="Proteomes" id="UP000222542"/>
    </source>
</evidence>
<sequence length="172" mass="20120">MWNAASAHQVRKFEALMWEIREENKETYEYLMQFPLDKWTISHDDEKRWGVLTTNLSESFNGLLKKARGLPVTAMVTERMGGLARNFVSEHFTIENYVATYSGSFSPVGHETYCPSPSFIMRSNEFYRRPNRQRTTRVPNEMDRGPAIYGRTCKLCRQAGHDKRRCPTRNQT</sequence>
<name>A0A2G2XW41_CAPAN</name>
<dbReference type="GO" id="GO:0008270">
    <property type="term" value="F:zinc ion binding"/>
    <property type="evidence" value="ECO:0007669"/>
    <property type="project" value="InterPro"/>
</dbReference>
<dbReference type="Proteomes" id="UP000222542">
    <property type="component" value="Unassembled WGS sequence"/>
</dbReference>
<dbReference type="STRING" id="4072.A0A2G2XW41"/>
<comment type="caution">
    <text evidence="1">The sequence shown here is derived from an EMBL/GenBank/DDBJ whole genome shotgun (WGS) entry which is preliminary data.</text>
</comment>